<dbReference type="WBParaSite" id="RSKR_0000321800.1">
    <property type="protein sequence ID" value="RSKR_0000321800.1"/>
    <property type="gene ID" value="RSKR_0000321800"/>
</dbReference>
<name>A0AC35TQX0_9BILA</name>
<organism evidence="1 2">
    <name type="scientific">Rhabditophanes sp. KR3021</name>
    <dbReference type="NCBI Taxonomy" id="114890"/>
    <lineage>
        <taxon>Eukaryota</taxon>
        <taxon>Metazoa</taxon>
        <taxon>Ecdysozoa</taxon>
        <taxon>Nematoda</taxon>
        <taxon>Chromadorea</taxon>
        <taxon>Rhabditida</taxon>
        <taxon>Tylenchina</taxon>
        <taxon>Panagrolaimomorpha</taxon>
        <taxon>Strongyloidoidea</taxon>
        <taxon>Alloionematidae</taxon>
        <taxon>Rhabditophanes</taxon>
    </lineage>
</organism>
<dbReference type="Proteomes" id="UP000095286">
    <property type="component" value="Unplaced"/>
</dbReference>
<protein>
    <submittedName>
        <fullName evidence="2">FAT domain-containing protein</fullName>
    </submittedName>
</protein>
<reference evidence="2" key="1">
    <citation type="submission" date="2016-11" db="UniProtKB">
        <authorList>
            <consortium name="WormBaseParasite"/>
        </authorList>
    </citation>
    <scope>IDENTIFICATION</scope>
    <source>
        <strain evidence="2">KR3021</strain>
    </source>
</reference>
<sequence length="798" mass="90422">MNNGYNAGTYNAYSTNSYPLQYPNNPQLPPYTGQAVSSGVAPTYTNLTNQTNTPSLPHQLPYNPYDTKAEYPPVKPYQIKSEFGQLPKQVSYDVKAEYPQPSKAISYPQPPTPLNNPAVNRLRNDHTNQWMQADNLGYSRPSSAAPSVASSYVSHHNAGGDNGSVMSGMTNYSTVDYRSQSQNNLYYKNSENCDPNLRNLNSWIAECINVGKDNEFRIKSIKMLCDGIFKFQKSDQRIEDVHSLLQFVVESLSLPEMPPESLIYLLKILNVIVSSKEYFKKLLACSVEELEVLVDTVVSRIRYDTFLGNGKRHYSKYAITILHNLIQAPTHRFMMRQRIIRSGVVQQLVPFLNADFSKYFTDANLYHVVKQVILHCIQLICTKSEEGKMGAFNGGIIQVILNAIKKETDSLTTQRLMACLKELLNSNNDLIAEQFIFEKGVDILTSQVYNVLKYVKDRPKKMEENLEMFEGYTSCLSRVSDVENIKHSNIKMVIEVVTFLISNTRSSEIMKCGTGFIMNVTARSMEARENGAGSSLLIFYVDLLEMLIDAKKNGKGSKKLINEIIENILGAIMNVTALKNANYYLEGIKKLGMNGKSYNTFLNEMINGRTDNVGRVFLIIQRILDYSGDEYFGYIEHESSNGIFFQHLFSQVELAADALCKEPKEEDRVHLNKIVERGFTLIYKFILRPQTSHKLNAYFQQSNFLMNVLQRVHDFKIIMHIFQVLDLIIKYTPTLPDWISTDLFFNYLDQCCNVNDAGMKLAATTLSNSIKERSGSGLLDLDYNGTANFLAGMASNFC</sequence>
<proteinExistence type="predicted"/>
<evidence type="ECO:0000313" key="1">
    <source>
        <dbReference type="Proteomes" id="UP000095286"/>
    </source>
</evidence>
<accession>A0AC35TQX0</accession>
<evidence type="ECO:0000313" key="2">
    <source>
        <dbReference type="WBParaSite" id="RSKR_0000321800.1"/>
    </source>
</evidence>